<comment type="subcellular location">
    <subcellularLocation>
        <location evidence="1">Membrane</location>
        <topology evidence="1">Multi-pass membrane protein</topology>
    </subcellularLocation>
</comment>
<evidence type="ECO:0000256" key="1">
    <source>
        <dbReference type="ARBA" id="ARBA00004141"/>
    </source>
</evidence>
<dbReference type="EMBL" id="RXIC02000020">
    <property type="protein sequence ID" value="KAB1221990.1"/>
    <property type="molecule type" value="Genomic_DNA"/>
</dbReference>
<evidence type="ECO:0000313" key="17">
    <source>
        <dbReference type="EMBL" id="KAB1221990.1"/>
    </source>
</evidence>
<comment type="function">
    <text evidence="13">Glutamate-gated receptor that probably acts as non-selective cation channel.</text>
</comment>
<dbReference type="Gene3D" id="3.40.190.10">
    <property type="entry name" value="Periplasmic binding protein-like II"/>
    <property type="match status" value="1"/>
</dbReference>
<dbReference type="PIRSF" id="PIRSF037090">
    <property type="entry name" value="Iontro_Glu-like_rcpt_pln"/>
    <property type="match status" value="1"/>
</dbReference>
<dbReference type="InterPro" id="IPR001320">
    <property type="entry name" value="Iontro_rcpt_C"/>
</dbReference>
<reference evidence="17 18" key="1">
    <citation type="journal article" date="2019" name="Plant Biotechnol. J.">
        <title>The red bayberry genome and genetic basis of sex determination.</title>
        <authorList>
            <person name="Jia H.M."/>
            <person name="Jia H.J."/>
            <person name="Cai Q.L."/>
            <person name="Wang Y."/>
            <person name="Zhao H.B."/>
            <person name="Yang W.F."/>
            <person name="Wang G.Y."/>
            <person name="Li Y.H."/>
            <person name="Zhan D.L."/>
            <person name="Shen Y.T."/>
            <person name="Niu Q.F."/>
            <person name="Chang L."/>
            <person name="Qiu J."/>
            <person name="Zhao L."/>
            <person name="Xie H.B."/>
            <person name="Fu W.Y."/>
            <person name="Jin J."/>
            <person name="Li X.W."/>
            <person name="Jiao Y."/>
            <person name="Zhou C.C."/>
            <person name="Tu T."/>
            <person name="Chai C.Y."/>
            <person name="Gao J.L."/>
            <person name="Fan L.J."/>
            <person name="van de Weg E."/>
            <person name="Wang J.Y."/>
            <person name="Gao Z.S."/>
        </authorList>
    </citation>
    <scope>NUCLEOTIDE SEQUENCE [LARGE SCALE GENOMIC DNA]</scope>
    <source>
        <tissue evidence="17">Leaves</tissue>
    </source>
</reference>
<feature type="transmembrane region" description="Helical" evidence="15">
    <location>
        <begin position="824"/>
        <end position="845"/>
    </location>
</feature>
<dbReference type="SMART" id="SM00079">
    <property type="entry name" value="PBPe"/>
    <property type="match status" value="1"/>
</dbReference>
<evidence type="ECO:0000256" key="6">
    <source>
        <dbReference type="ARBA" id="ARBA00022989"/>
    </source>
</evidence>
<dbReference type="Gene3D" id="3.40.50.2300">
    <property type="match status" value="3"/>
</dbReference>
<proteinExistence type="inferred from homology"/>
<keyword evidence="9 13" id="KW-0675">Receptor</keyword>
<evidence type="ECO:0000259" key="16">
    <source>
        <dbReference type="SMART" id="SM00079"/>
    </source>
</evidence>
<keyword evidence="3 13" id="KW-0813">Transport</keyword>
<evidence type="ECO:0000256" key="4">
    <source>
        <dbReference type="ARBA" id="ARBA00022692"/>
    </source>
</evidence>
<dbReference type="InterPro" id="IPR028082">
    <property type="entry name" value="Peripla_BP_I"/>
</dbReference>
<evidence type="ECO:0000256" key="2">
    <source>
        <dbReference type="ARBA" id="ARBA00008685"/>
    </source>
</evidence>
<organism evidence="17 18">
    <name type="scientific">Morella rubra</name>
    <name type="common">Chinese bayberry</name>
    <dbReference type="NCBI Taxonomy" id="262757"/>
    <lineage>
        <taxon>Eukaryota</taxon>
        <taxon>Viridiplantae</taxon>
        <taxon>Streptophyta</taxon>
        <taxon>Embryophyta</taxon>
        <taxon>Tracheophyta</taxon>
        <taxon>Spermatophyta</taxon>
        <taxon>Magnoliopsida</taxon>
        <taxon>eudicotyledons</taxon>
        <taxon>Gunneridae</taxon>
        <taxon>Pentapetalae</taxon>
        <taxon>rosids</taxon>
        <taxon>fabids</taxon>
        <taxon>Fagales</taxon>
        <taxon>Myricaceae</taxon>
        <taxon>Morella</taxon>
    </lineage>
</organism>
<evidence type="ECO:0000256" key="14">
    <source>
        <dbReference type="PIRSR" id="PIRSR037090-50"/>
    </source>
</evidence>
<protein>
    <recommendedName>
        <fullName evidence="13">Glutamate receptor</fullName>
    </recommendedName>
</protein>
<feature type="transmembrane region" description="Helical" evidence="15">
    <location>
        <begin position="466"/>
        <end position="486"/>
    </location>
</feature>
<comment type="caution">
    <text evidence="17">The sequence shown here is derived from an EMBL/GenBank/DDBJ whole genome shotgun (WGS) entry which is preliminary data.</text>
</comment>
<dbReference type="SUPFAM" id="SSF53822">
    <property type="entry name" value="Periplasmic binding protein-like I"/>
    <property type="match status" value="1"/>
</dbReference>
<evidence type="ECO:0000256" key="13">
    <source>
        <dbReference type="PIRNR" id="PIRNR037090"/>
    </source>
</evidence>
<dbReference type="GO" id="GO:0015276">
    <property type="term" value="F:ligand-gated monoatomic ion channel activity"/>
    <property type="evidence" value="ECO:0007669"/>
    <property type="project" value="InterPro"/>
</dbReference>
<evidence type="ECO:0000256" key="15">
    <source>
        <dbReference type="SAM" id="Phobius"/>
    </source>
</evidence>
<keyword evidence="8 13" id="KW-0472">Membrane</keyword>
<dbReference type="InterPro" id="IPR015683">
    <property type="entry name" value="Ionotropic_Glu_rcpt"/>
</dbReference>
<keyword evidence="12 13" id="KW-0407">Ion channel</keyword>
<keyword evidence="5" id="KW-0732">Signal</keyword>
<evidence type="ECO:0000256" key="9">
    <source>
        <dbReference type="ARBA" id="ARBA00023170"/>
    </source>
</evidence>
<gene>
    <name evidence="17" type="ORF">CJ030_MR2G018482</name>
</gene>
<sequence length="899" mass="101960">MEIAVWNFNSNSKTHKLSLHVRHPARVTSVAEELITEKNVKVLVGMHPWQEAVLVADVGNQAQVPVISFAAPAINPPLMSLRWPFLIQMARNGSEQIKCIADIVHSYNWQRVVAIYEDEPYGGDSGKLALLSEALKNIGSEIEYRLILPPFSSMSDPEKVVQEELIKLLKIQCRVFIVLQSSLEMATYLFTEANQMGLVARDSSWIVADSVANLLDSADNSVISSMEGALGIITYNSEPSNSEYRDFYAQFRRRFRAEHPEEDNRNPGVYALRAYDSIGIVVQAIERKPSNSSSPKTLLENMLSSNFSGLSGKIQFEAGQISHTSLLRIVNVVGKSYKEINFWTPEFGFVENHEQNNGSGNIFYNRTTLAGPVIWPGNLNRTPKGWEMPTDAKPLKIGVPGRTTFDKFVKVEYREKPNENRYDGFCIQIFYKVLELLDYDLPYEFDPYNGTYPDLVRCVYNKPFTLEMWVVTGAILIYTTLIVWQLERQSNPEFSGPWKNQISTTLWFTFSSLFFAHKEKVYNNLTRLVILVWLFVVLILTSSYTASLSSMLTVQQLQPNVTDIGWLKKNNLKVGCDGDSFVREYMEDVLQFKSQNIVNVDSEYKYPEEFKSSNISAAFLELPYEKVFLNEYCKGYTSTTRASRFGGLGFVFQKGSPMARDFSAAILKLSENGVLKSLQDQWLTPSDQCSTNMTSSKPESLSFQSFWVLYLISFATSTICLLISLVHLSTSHPQHRDAYEGNETPGDDSFWKKVVRLARHFHINNPGRAPTLADTPSTTEGRANVNECSLEIRTKINMLDSPDWSSLPFIVLTRIPREKVYNNLTRLVIVVWLFVVLIQTSSYTASSSMLTVQLQPAVTDIEWLKKNNLKVGCDGDSFVFEIHEGCASVQVLEYRECRQ</sequence>
<dbReference type="Pfam" id="PF01094">
    <property type="entry name" value="ANF_receptor"/>
    <property type="match status" value="1"/>
</dbReference>
<dbReference type="GO" id="GO:0016020">
    <property type="term" value="C:membrane"/>
    <property type="evidence" value="ECO:0007669"/>
    <property type="project" value="UniProtKB-SubCell"/>
</dbReference>
<keyword evidence="18" id="KW-1185">Reference proteome</keyword>
<dbReference type="CDD" id="cd19990">
    <property type="entry name" value="PBP1_GABAb_receptor_plant"/>
    <property type="match status" value="1"/>
</dbReference>
<evidence type="ECO:0000256" key="8">
    <source>
        <dbReference type="ARBA" id="ARBA00023136"/>
    </source>
</evidence>
<evidence type="ECO:0000313" key="18">
    <source>
        <dbReference type="Proteomes" id="UP000516437"/>
    </source>
</evidence>
<dbReference type="SUPFAM" id="SSF53850">
    <property type="entry name" value="Periplasmic binding protein-like II"/>
    <property type="match status" value="1"/>
</dbReference>
<keyword evidence="6 15" id="KW-1133">Transmembrane helix</keyword>
<feature type="disulfide bond" evidence="14">
    <location>
        <begin position="633"/>
        <end position="689"/>
    </location>
</feature>
<evidence type="ECO:0000256" key="11">
    <source>
        <dbReference type="ARBA" id="ARBA00023286"/>
    </source>
</evidence>
<dbReference type="OrthoDB" id="5984008at2759"/>
<accession>A0A6A1WGJ5</accession>
<dbReference type="InterPro" id="IPR017103">
    <property type="entry name" value="Iontropic_Glu_rcpt_pln"/>
</dbReference>
<dbReference type="InterPro" id="IPR044440">
    <property type="entry name" value="GABAb_receptor_plant_PBP1"/>
</dbReference>
<evidence type="ECO:0000256" key="7">
    <source>
        <dbReference type="ARBA" id="ARBA00023065"/>
    </source>
</evidence>
<feature type="transmembrane region" description="Helical" evidence="15">
    <location>
        <begin position="528"/>
        <end position="546"/>
    </location>
</feature>
<keyword evidence="4 15" id="KW-0812">Transmembrane</keyword>
<comment type="similarity">
    <text evidence="2 13">Belongs to the glutamate-gated ion channel (TC 1.A.10.1) family.</text>
</comment>
<dbReference type="Pfam" id="PF00060">
    <property type="entry name" value="Lig_chan"/>
    <property type="match status" value="1"/>
</dbReference>
<evidence type="ECO:0000256" key="3">
    <source>
        <dbReference type="ARBA" id="ARBA00022448"/>
    </source>
</evidence>
<dbReference type="AlphaFoldDB" id="A0A6A1WGJ5"/>
<evidence type="ECO:0000256" key="5">
    <source>
        <dbReference type="ARBA" id="ARBA00022729"/>
    </source>
</evidence>
<dbReference type="FunFam" id="3.40.50.2300:FF:000188">
    <property type="entry name" value="Glutamate receptor"/>
    <property type="match status" value="1"/>
</dbReference>
<dbReference type="Proteomes" id="UP000516437">
    <property type="component" value="Chromosome 2"/>
</dbReference>
<feature type="domain" description="Ionotropic glutamate receptor C-terminal" evidence="16">
    <location>
        <begin position="396"/>
        <end position="685"/>
    </location>
</feature>
<evidence type="ECO:0000256" key="10">
    <source>
        <dbReference type="ARBA" id="ARBA00023180"/>
    </source>
</evidence>
<keyword evidence="10" id="KW-0325">Glycoprotein</keyword>
<name>A0A6A1WGJ5_9ROSI</name>
<dbReference type="PANTHER" id="PTHR18966">
    <property type="entry name" value="IONOTROPIC GLUTAMATE RECEPTOR"/>
    <property type="match status" value="1"/>
</dbReference>
<keyword evidence="11 13" id="KW-1071">Ligand-gated ion channel</keyword>
<feature type="transmembrane region" description="Helical" evidence="15">
    <location>
        <begin position="706"/>
        <end position="726"/>
    </location>
</feature>
<keyword evidence="7 13" id="KW-0406">Ion transport</keyword>
<evidence type="ECO:0000256" key="12">
    <source>
        <dbReference type="ARBA" id="ARBA00023303"/>
    </source>
</evidence>
<dbReference type="InterPro" id="IPR001828">
    <property type="entry name" value="ANF_lig-bd_rcpt"/>
</dbReference>
<dbReference type="Gene3D" id="1.10.287.70">
    <property type="match status" value="1"/>
</dbReference>
<dbReference type="FunFam" id="1.10.287.70:FF:000172">
    <property type="entry name" value="Glutamate receptor"/>
    <property type="match status" value="1"/>
</dbReference>
<keyword evidence="14" id="KW-1015">Disulfide bond</keyword>